<reference evidence="3 4" key="1">
    <citation type="submission" date="2018-10" db="EMBL/GenBank/DDBJ databases">
        <title>Notoacmeibacter sp. M2BS9Y-3-1, whole genome shotgun sequence.</title>
        <authorList>
            <person name="Tuo L."/>
        </authorList>
    </citation>
    <scope>NUCLEOTIDE SEQUENCE [LARGE SCALE GENOMIC DNA]</scope>
    <source>
        <strain evidence="3 4">M2BS9Y-3-1</strain>
    </source>
</reference>
<dbReference type="Pfam" id="PF04972">
    <property type="entry name" value="BON"/>
    <property type="match status" value="1"/>
</dbReference>
<dbReference type="GO" id="GO:0009306">
    <property type="term" value="P:protein secretion"/>
    <property type="evidence" value="ECO:0007669"/>
    <property type="project" value="InterPro"/>
</dbReference>
<dbReference type="InterPro" id="IPR032789">
    <property type="entry name" value="T2SS-T3SS_pil_N"/>
</dbReference>
<proteinExistence type="inferred from homology"/>
<dbReference type="Pfam" id="PF13629">
    <property type="entry name" value="T2SS-T3SS_pil_N"/>
    <property type="match status" value="1"/>
</dbReference>
<dbReference type="GO" id="GO:0015627">
    <property type="term" value="C:type II protein secretion system complex"/>
    <property type="evidence" value="ECO:0007669"/>
    <property type="project" value="TreeGrafter"/>
</dbReference>
<feature type="domain" description="BON" evidence="2">
    <location>
        <begin position="118"/>
        <end position="188"/>
    </location>
</feature>
<dbReference type="InterPro" id="IPR001775">
    <property type="entry name" value="GspD/PilQ"/>
</dbReference>
<evidence type="ECO:0000313" key="4">
    <source>
        <dbReference type="Proteomes" id="UP000281094"/>
    </source>
</evidence>
<dbReference type="InterPro" id="IPR007055">
    <property type="entry name" value="BON_dom"/>
</dbReference>
<dbReference type="InterPro" id="IPR050810">
    <property type="entry name" value="Bact_Secretion_Sys_Channel"/>
</dbReference>
<dbReference type="Proteomes" id="UP000281094">
    <property type="component" value="Unassembled WGS sequence"/>
</dbReference>
<dbReference type="PANTHER" id="PTHR30332">
    <property type="entry name" value="PROBABLE GENERAL SECRETION PATHWAY PROTEIN D"/>
    <property type="match status" value="1"/>
</dbReference>
<evidence type="ECO:0000259" key="2">
    <source>
        <dbReference type="PROSITE" id="PS50914"/>
    </source>
</evidence>
<comment type="caution">
    <text evidence="3">The sequence shown here is derived from an EMBL/GenBank/DDBJ whole genome shotgun (WGS) entry which is preliminary data.</text>
</comment>
<evidence type="ECO:0000313" key="3">
    <source>
        <dbReference type="EMBL" id="RLQ87024.1"/>
    </source>
</evidence>
<protein>
    <submittedName>
        <fullName evidence="3">Type II and III secretion system protein family protein</fullName>
    </submittedName>
</protein>
<evidence type="ECO:0000256" key="1">
    <source>
        <dbReference type="RuleBase" id="RU004003"/>
    </source>
</evidence>
<dbReference type="AlphaFoldDB" id="A0A3L7J9C1"/>
<dbReference type="Pfam" id="PF00263">
    <property type="entry name" value="Secretin"/>
    <property type="match status" value="1"/>
</dbReference>
<organism evidence="3 4">
    <name type="scientific">Notoacmeibacter ruber</name>
    <dbReference type="NCBI Taxonomy" id="2670375"/>
    <lineage>
        <taxon>Bacteria</taxon>
        <taxon>Pseudomonadati</taxon>
        <taxon>Pseudomonadota</taxon>
        <taxon>Alphaproteobacteria</taxon>
        <taxon>Hyphomicrobiales</taxon>
        <taxon>Notoacmeibacteraceae</taxon>
        <taxon>Notoacmeibacter</taxon>
    </lineage>
</organism>
<dbReference type="PRINTS" id="PR00811">
    <property type="entry name" value="BCTERIALGSPD"/>
</dbReference>
<gene>
    <name evidence="3" type="ORF">D8780_01170</name>
</gene>
<accession>A0A3L7J9C1</accession>
<dbReference type="PANTHER" id="PTHR30332:SF17">
    <property type="entry name" value="TYPE IV PILIATION SYSTEM PROTEIN DR_0774-RELATED"/>
    <property type="match status" value="1"/>
</dbReference>
<name>A0A3L7J9C1_9HYPH</name>
<dbReference type="EMBL" id="RCWN01000001">
    <property type="protein sequence ID" value="RLQ87024.1"/>
    <property type="molecule type" value="Genomic_DNA"/>
</dbReference>
<keyword evidence="4" id="KW-1185">Reference proteome</keyword>
<comment type="similarity">
    <text evidence="1">Belongs to the bacterial secretin family.</text>
</comment>
<dbReference type="PROSITE" id="PS50914">
    <property type="entry name" value="BON"/>
    <property type="match status" value="1"/>
</dbReference>
<sequence length="488" mass="52619">MRKLKFQGKTVMKRTVSWTRRLAVILLAGTMGLTPAVTPSMAQGVNILSTSTDQEVKLGLDKSIVVDLPEDATDILVANPEVADAVTRTSRRIYFFGKKVGRTNIFVFGNGGRQIASFDLVIERDVAGLESYLRRFLPDANINAEIINDNVVLTGTVRSPLDASKAEQLATIYVTGGEATGGEVIASDVNGLTQERTSSIVNLLELVGQDQVMLRVTVAEVTRRALKDLGVNLSVNSATARSAFNLTGTSQSGNLTLGGSGTIGGYELDATLNALEQNGVMRTVAEPTLVAVSGRAAQFQVGAEGTVTVAGEDSSSTESVDYGVTLNFTPTVLAEGRIALQIETELNEPTNELTIEAGQNATVQQRKTRSASTEVEMSSGGTMMIAGLIRDQFAIDQNRTPGLGRIPIFGTLFRERNYERTETELVVIVRPFLVRQTSPDQIRRPDHGFEPAADGAQNFLGRVNRLYGVARKQSTLPAWRGNIGYIYK</sequence>
<dbReference type="InterPro" id="IPR004846">
    <property type="entry name" value="T2SS/T3SS_dom"/>
</dbReference>